<evidence type="ECO:0000256" key="4">
    <source>
        <dbReference type="ARBA" id="ARBA00022889"/>
    </source>
</evidence>
<feature type="transmembrane region" description="Helical" evidence="8">
    <location>
        <begin position="339"/>
        <end position="359"/>
    </location>
</feature>
<protein>
    <submittedName>
        <fullName evidence="9">Uncharacterized protein</fullName>
    </submittedName>
</protein>
<feature type="transmembrane region" description="Helical" evidence="8">
    <location>
        <begin position="158"/>
        <end position="180"/>
    </location>
</feature>
<feature type="region of interest" description="Disordered" evidence="7">
    <location>
        <begin position="1"/>
        <end position="96"/>
    </location>
</feature>
<dbReference type="EMBL" id="JAODUP010000926">
    <property type="protein sequence ID" value="KAK2142666.1"/>
    <property type="molecule type" value="Genomic_DNA"/>
</dbReference>
<reference evidence="9" key="1">
    <citation type="journal article" date="2023" name="Mol. Biol. Evol.">
        <title>Third-Generation Sequencing Reveals the Adaptive Role of the Epigenome in Three Deep-Sea Polychaetes.</title>
        <authorList>
            <person name="Perez M."/>
            <person name="Aroh O."/>
            <person name="Sun Y."/>
            <person name="Lan Y."/>
            <person name="Juniper S.K."/>
            <person name="Young C.R."/>
            <person name="Angers B."/>
            <person name="Qian P.Y."/>
        </authorList>
    </citation>
    <scope>NUCLEOTIDE SEQUENCE</scope>
    <source>
        <strain evidence="9">P08H-3</strain>
    </source>
</reference>
<dbReference type="Proteomes" id="UP001208570">
    <property type="component" value="Unassembled WGS sequence"/>
</dbReference>
<evidence type="ECO:0000256" key="6">
    <source>
        <dbReference type="ARBA" id="ARBA00023136"/>
    </source>
</evidence>
<evidence type="ECO:0000256" key="8">
    <source>
        <dbReference type="SAM" id="Phobius"/>
    </source>
</evidence>
<evidence type="ECO:0000256" key="3">
    <source>
        <dbReference type="ARBA" id="ARBA00022692"/>
    </source>
</evidence>
<evidence type="ECO:0000256" key="7">
    <source>
        <dbReference type="SAM" id="MobiDB-lite"/>
    </source>
</evidence>
<name>A0AAD9IX99_9ANNE</name>
<comment type="subcellular location">
    <subcellularLocation>
        <location evidence="1">Membrane</location>
        <topology evidence="1">Multi-pass membrane protein</topology>
    </subcellularLocation>
</comment>
<evidence type="ECO:0000256" key="1">
    <source>
        <dbReference type="ARBA" id="ARBA00004141"/>
    </source>
</evidence>
<sequence length="364" mass="40353">MADGLETATELRPVNAARDSPPDLATTTEHRDVDATQPTTEPSSSTDRPKPNTSSQRNGSEPKKVTSQPTGGATGSRESGRSRERRDYAKNDLQTSLENEFRTMATTYSKETVDSMDFLSESKDRAQLTATSAMSLSLIVVLKEILDQEPEAKYHMASLVLVVICLGLQVTVGLLALYMYQLKAKISIFKKRAEVKQRPVHTDPKSVYSEDDDTKRINDALSYSVAGVSKVGKDDREGLRFRGSLPVLPSSQSSGLDKLNDTLLQMLTDLYADVMIDIQKIQMQLISASDAEIEQLQKSLNRKSDVLRLVGAQLQIAELKNEMAIRRDMFVKVTMIQNAITYLLYITFVINAFLTGFGISEQKA</sequence>
<dbReference type="AlphaFoldDB" id="A0AAD9IX99"/>
<accession>A0AAD9IX99</accession>
<feature type="compositionally biased region" description="Polar residues" evidence="7">
    <location>
        <begin position="36"/>
        <end position="71"/>
    </location>
</feature>
<dbReference type="InterPro" id="IPR007007">
    <property type="entry name" value="Ninjurin"/>
</dbReference>
<feature type="compositionally biased region" description="Basic and acidic residues" evidence="7">
    <location>
        <begin position="78"/>
        <end position="90"/>
    </location>
</feature>
<keyword evidence="3 8" id="KW-0812">Transmembrane</keyword>
<evidence type="ECO:0000313" key="9">
    <source>
        <dbReference type="EMBL" id="KAK2142666.1"/>
    </source>
</evidence>
<proteinExistence type="inferred from homology"/>
<dbReference type="GO" id="GO:0007155">
    <property type="term" value="P:cell adhesion"/>
    <property type="evidence" value="ECO:0007669"/>
    <property type="project" value="UniProtKB-KW"/>
</dbReference>
<dbReference type="Pfam" id="PF04923">
    <property type="entry name" value="Ninjurin"/>
    <property type="match status" value="1"/>
</dbReference>
<organism evidence="9 10">
    <name type="scientific">Paralvinella palmiformis</name>
    <dbReference type="NCBI Taxonomy" id="53620"/>
    <lineage>
        <taxon>Eukaryota</taxon>
        <taxon>Metazoa</taxon>
        <taxon>Spiralia</taxon>
        <taxon>Lophotrochozoa</taxon>
        <taxon>Annelida</taxon>
        <taxon>Polychaeta</taxon>
        <taxon>Sedentaria</taxon>
        <taxon>Canalipalpata</taxon>
        <taxon>Terebellida</taxon>
        <taxon>Terebelliformia</taxon>
        <taxon>Alvinellidae</taxon>
        <taxon>Paralvinella</taxon>
    </lineage>
</organism>
<evidence type="ECO:0000256" key="2">
    <source>
        <dbReference type="ARBA" id="ARBA00008141"/>
    </source>
</evidence>
<keyword evidence="4" id="KW-0130">Cell adhesion</keyword>
<gene>
    <name evidence="9" type="ORF">LSH36_926g00058</name>
</gene>
<keyword evidence="5 8" id="KW-1133">Transmembrane helix</keyword>
<evidence type="ECO:0000256" key="5">
    <source>
        <dbReference type="ARBA" id="ARBA00022989"/>
    </source>
</evidence>
<keyword evidence="10" id="KW-1185">Reference proteome</keyword>
<dbReference type="GO" id="GO:0016020">
    <property type="term" value="C:membrane"/>
    <property type="evidence" value="ECO:0007669"/>
    <property type="project" value="UniProtKB-SubCell"/>
</dbReference>
<evidence type="ECO:0000313" key="10">
    <source>
        <dbReference type="Proteomes" id="UP001208570"/>
    </source>
</evidence>
<keyword evidence="6 8" id="KW-0472">Membrane</keyword>
<dbReference type="GO" id="GO:0042246">
    <property type="term" value="P:tissue regeneration"/>
    <property type="evidence" value="ECO:0007669"/>
    <property type="project" value="InterPro"/>
</dbReference>
<comment type="caution">
    <text evidence="9">The sequence shown here is derived from an EMBL/GenBank/DDBJ whole genome shotgun (WGS) entry which is preliminary data.</text>
</comment>
<comment type="similarity">
    <text evidence="2">Belongs to the ninjurin family.</text>
</comment>